<accession>A0A0S7BKM5</accession>
<comment type="similarity">
    <text evidence="1">Belongs to the leucine-binding protein family.</text>
</comment>
<dbReference type="Gene3D" id="3.40.50.2300">
    <property type="match status" value="2"/>
</dbReference>
<gene>
    <name evidence="5" type="ORF">LARV_02562</name>
</gene>
<dbReference type="STRING" id="360412.LARV_02562"/>
<dbReference type="SUPFAM" id="SSF53822">
    <property type="entry name" value="Periplasmic binding protein-like I"/>
    <property type="match status" value="1"/>
</dbReference>
<dbReference type="AlphaFoldDB" id="A0A0S7BKM5"/>
<dbReference type="InterPro" id="IPR028082">
    <property type="entry name" value="Peripla_BP_I"/>
</dbReference>
<dbReference type="Proteomes" id="UP000055060">
    <property type="component" value="Unassembled WGS sequence"/>
</dbReference>
<feature type="chain" id="PRO_5006633013" evidence="3">
    <location>
        <begin position="24"/>
        <end position="418"/>
    </location>
</feature>
<proteinExistence type="inferred from homology"/>
<dbReference type="RefSeq" id="WP_075074015.1">
    <property type="nucleotide sequence ID" value="NZ_DF967972.1"/>
</dbReference>
<evidence type="ECO:0000313" key="6">
    <source>
        <dbReference type="Proteomes" id="UP000055060"/>
    </source>
</evidence>
<dbReference type="PROSITE" id="PS51257">
    <property type="entry name" value="PROKAR_LIPOPROTEIN"/>
    <property type="match status" value="1"/>
</dbReference>
<dbReference type="Pfam" id="PF13458">
    <property type="entry name" value="Peripla_BP_6"/>
    <property type="match status" value="1"/>
</dbReference>
<evidence type="ECO:0000259" key="4">
    <source>
        <dbReference type="Pfam" id="PF13458"/>
    </source>
</evidence>
<reference evidence="5" key="1">
    <citation type="submission" date="2015-07" db="EMBL/GenBank/DDBJ databases">
        <title>Draft Genome Sequences of Anaerolinea thermolimosa IMO-1, Bellilinea caldifistulae GOMI-1, Leptolinea tardivitalis YMTK-2, Levilinea saccharolytica KIBI-1,Longilinea arvoryzae KOME-1, Previously Described as Members of the Anaerolineaceae (Chloroflexi).</title>
        <authorList>
            <person name="Sekiguchi Y."/>
            <person name="Ohashi A."/>
            <person name="Matsuura N."/>
            <person name="Tourlousse M.D."/>
        </authorList>
    </citation>
    <scope>NUCLEOTIDE SEQUENCE [LARGE SCALE GENOMIC DNA]</scope>
    <source>
        <strain evidence="5">KOME-1</strain>
    </source>
</reference>
<feature type="signal peptide" evidence="3">
    <location>
        <begin position="1"/>
        <end position="23"/>
    </location>
</feature>
<evidence type="ECO:0000256" key="1">
    <source>
        <dbReference type="ARBA" id="ARBA00010062"/>
    </source>
</evidence>
<dbReference type="PANTHER" id="PTHR47151">
    <property type="entry name" value="LEU/ILE/VAL-BINDING ABC TRANSPORTER SUBUNIT"/>
    <property type="match status" value="1"/>
</dbReference>
<keyword evidence="2 3" id="KW-0732">Signal</keyword>
<feature type="domain" description="Leucine-binding protein" evidence="4">
    <location>
        <begin position="64"/>
        <end position="409"/>
    </location>
</feature>
<evidence type="ECO:0000256" key="3">
    <source>
        <dbReference type="SAM" id="SignalP"/>
    </source>
</evidence>
<dbReference type="EMBL" id="DF967972">
    <property type="protein sequence ID" value="GAP14786.1"/>
    <property type="molecule type" value="Genomic_DNA"/>
</dbReference>
<dbReference type="OrthoDB" id="9783240at2"/>
<dbReference type="CDD" id="cd06342">
    <property type="entry name" value="PBP1_ABC_LIVBP-like"/>
    <property type="match status" value="1"/>
</dbReference>
<dbReference type="PANTHER" id="PTHR47151:SF2">
    <property type="entry name" value="AMINO ACID BINDING PROTEIN"/>
    <property type="match status" value="1"/>
</dbReference>
<keyword evidence="6" id="KW-1185">Reference proteome</keyword>
<protein>
    <submittedName>
        <fullName evidence="5">ABC-type branched-chain amino acid transport systems, periplasmic component</fullName>
    </submittedName>
</protein>
<organism evidence="5">
    <name type="scientific">Longilinea arvoryzae</name>
    <dbReference type="NCBI Taxonomy" id="360412"/>
    <lineage>
        <taxon>Bacteria</taxon>
        <taxon>Bacillati</taxon>
        <taxon>Chloroflexota</taxon>
        <taxon>Anaerolineae</taxon>
        <taxon>Anaerolineales</taxon>
        <taxon>Anaerolineaceae</taxon>
        <taxon>Longilinea</taxon>
    </lineage>
</organism>
<dbReference type="InterPro" id="IPR028081">
    <property type="entry name" value="Leu-bd"/>
</dbReference>
<sequence length="418" mass="43030">MKKRIFVFAAVIFVLLIASCSPAAISNPSSGTTSTQPAASGSSAEPAECSTDAYGCAKIPAGQTIKIGMGAPMTGGDASFGIDISQGGQIAITDAGELNGFKFELIAEDDGGTAEGGAAVANKLVADPTVVAIAGHIYSGATASAMPIYEKIGLPMLSPSATNPPLTEMGSKVFNRIAFTDSTQGKAAATYLYDKIGIRKLAVMHDGSDYGKGLAEIVRDTFTGLGGEIVSFSAITPKETDYTAPLAAVAATKPEALYFGGYTQEGAIIANQMKQTGLENAVFFGCDGTYGQDFLDRTGANGEGAYAVSLAPADSDPKLKFDAAYEKAYGVKPGTLSPFTWNGYDVVAALVSQIKAVAILGGDGNLYVPRGALVTAVRNLKDYQGIGGVYTCDAKGECNASGPRFVTIKDGKWVDAQN</sequence>
<evidence type="ECO:0000256" key="2">
    <source>
        <dbReference type="ARBA" id="ARBA00022729"/>
    </source>
</evidence>
<evidence type="ECO:0000313" key="5">
    <source>
        <dbReference type="EMBL" id="GAP14786.1"/>
    </source>
</evidence>
<name>A0A0S7BKM5_9CHLR</name>